<keyword evidence="2" id="KW-0547">Nucleotide-binding</keyword>
<dbReference type="PANTHER" id="PTHR30258:SF1">
    <property type="entry name" value="PROTEIN TRANSPORT PROTEIN HOFB HOMOLOG"/>
    <property type="match status" value="1"/>
</dbReference>
<dbReference type="EMBL" id="JALP01000069">
    <property type="protein sequence ID" value="THG91444.1"/>
    <property type="molecule type" value="Genomic_DNA"/>
</dbReference>
<dbReference type="STRING" id="1218173.BALCAV_0209200"/>
<dbReference type="FunFam" id="3.30.300.160:FF:000002">
    <property type="entry name" value="Type II secretion system protein E"/>
    <property type="match status" value="1"/>
</dbReference>
<evidence type="ECO:0000256" key="1">
    <source>
        <dbReference type="ARBA" id="ARBA00006611"/>
    </source>
</evidence>
<dbReference type="eggNOG" id="COG2804">
    <property type="taxonomic scope" value="Bacteria"/>
</dbReference>
<feature type="domain" description="AAA+ ATPase" evidence="4">
    <location>
        <begin position="307"/>
        <end position="430"/>
    </location>
</feature>
<protein>
    <submittedName>
        <fullName evidence="5">Type II secretion system protein E</fullName>
    </submittedName>
</protein>
<gene>
    <name evidence="6" type="ORF">AJ85_04805</name>
    <name evidence="5" type="ORF">BALCAV_0209200</name>
</gene>
<evidence type="ECO:0000313" key="6">
    <source>
        <dbReference type="EMBL" id="THG91444.1"/>
    </source>
</evidence>
<comment type="caution">
    <text evidence="5">The sequence shown here is derived from an EMBL/GenBank/DDBJ whole genome shotgun (WGS) entry which is preliminary data.</text>
</comment>
<dbReference type="GO" id="GO:0005524">
    <property type="term" value="F:ATP binding"/>
    <property type="evidence" value="ECO:0007669"/>
    <property type="project" value="UniProtKB-KW"/>
</dbReference>
<dbReference type="GO" id="GO:0016887">
    <property type="term" value="F:ATP hydrolysis activity"/>
    <property type="evidence" value="ECO:0007669"/>
    <property type="project" value="TreeGrafter"/>
</dbReference>
<reference evidence="6 8" key="2">
    <citation type="submission" date="2014-01" db="EMBL/GenBank/DDBJ databases">
        <title>Draft genome sequencing of Bacillus alcalophilus CGMCC 1.3604.</title>
        <authorList>
            <person name="Yang J."/>
            <person name="Diao L."/>
            <person name="Yang S."/>
        </authorList>
    </citation>
    <scope>NUCLEOTIDE SEQUENCE [LARGE SCALE GENOMIC DNA]</scope>
    <source>
        <strain evidence="6 8">CGMCC 1.3604</strain>
    </source>
</reference>
<reference evidence="5 7" key="1">
    <citation type="journal article" date="2014" name="Genome Announc.">
        <title>Draft Genome Sequence of Bacillus alcalophilus AV1934, a Classic Alkaliphile Isolated from Human Feces in 1934.</title>
        <authorList>
            <person name="Attie O."/>
            <person name="Jayaprakash A."/>
            <person name="Shah H."/>
            <person name="Paulsen I.T."/>
            <person name="Morino M."/>
            <person name="Takahashi Y."/>
            <person name="Narumi I."/>
            <person name="Sachidanandam R."/>
            <person name="Satoh K."/>
            <person name="Ito M."/>
            <person name="Krulwich T.A."/>
        </authorList>
    </citation>
    <scope>NUCLEOTIDE SEQUENCE [LARGE SCALE GENOMIC DNA]</scope>
    <source>
        <strain evidence="5 7">AV1934</strain>
    </source>
</reference>
<evidence type="ECO:0000259" key="4">
    <source>
        <dbReference type="SMART" id="SM00382"/>
    </source>
</evidence>
<dbReference type="InterPro" id="IPR003593">
    <property type="entry name" value="AAA+_ATPase"/>
</dbReference>
<dbReference type="Gene3D" id="3.30.300.160">
    <property type="entry name" value="Type II secretion system, protein E, N-terminal domain"/>
    <property type="match status" value="1"/>
</dbReference>
<dbReference type="InterPro" id="IPR007831">
    <property type="entry name" value="T2SS_GspE_N"/>
</dbReference>
<proteinExistence type="inferred from homology"/>
<dbReference type="CDD" id="cd01129">
    <property type="entry name" value="PulE-GspE-like"/>
    <property type="match status" value="1"/>
</dbReference>
<dbReference type="AlphaFoldDB" id="A0A094WIJ8"/>
<keyword evidence="3" id="KW-0067">ATP-binding</keyword>
<name>A0A094WIJ8_ALKAL</name>
<sequence length="555" mass="62752">MAVKQRKRLGDLLVDANLISVQQLQRALTVKKPGQKLGNYLVHEQMITEEQLVDALEVQLGISRVSLNRFPFEPHLFRFVPKDFASKNELIPLSQNGNKIVVAMADPMDFFAIEDLRMMTSFQIEPVLALREEIIRAIERYYQLDSSVVKELSQEAEKDLNEADEQITDEAAPMIQLVNQVLFSAHKQRASDIHIEPFENRVFIRYRIDGRLKTVRTFPKGIHSALIARVKIMANLNITDHRLPQDGRTKFSIEGEVMDLRISTLPTIFGEKIVIRLLNASQLVLNLSELDFNGYNLATFRKLIEQPSGLILLTGPTGSGKTSTLYTALQHLNKEESNIVTIEDPVEYQLEGINQVQVNNQFGLNFATGLRSILRQDPNIVMIGEIRDKETAEIAIRASLTGHLVFSTLHTNDAIASIPRLIDMGMEPYLVVSALSGVVTQRLVRKVCNHCKESYEPTVMEKELLEKYQIVTNKIYRGKGCPACDDSGYQGRMAIHELFQLDQGLRELLMNQKSLHAVREEAKNKGMVLLVEDGLRKVEAGLTTIEEVLKVAFDH</sequence>
<dbReference type="Proteomes" id="UP000002754">
    <property type="component" value="Unassembled WGS sequence"/>
</dbReference>
<dbReference type="Gene3D" id="3.40.50.300">
    <property type="entry name" value="P-loop containing nucleotide triphosphate hydrolases"/>
    <property type="match status" value="1"/>
</dbReference>
<organism evidence="5 7">
    <name type="scientific">Alkalihalobacillus alcalophilus ATCC 27647 = CGMCC 1.3604</name>
    <dbReference type="NCBI Taxonomy" id="1218173"/>
    <lineage>
        <taxon>Bacteria</taxon>
        <taxon>Bacillati</taxon>
        <taxon>Bacillota</taxon>
        <taxon>Bacilli</taxon>
        <taxon>Bacillales</taxon>
        <taxon>Bacillaceae</taxon>
        <taxon>Alkalihalobacillus</taxon>
    </lineage>
</organism>
<evidence type="ECO:0000256" key="3">
    <source>
        <dbReference type="ARBA" id="ARBA00022840"/>
    </source>
</evidence>
<dbReference type="OrthoDB" id="9808272at2"/>
<dbReference type="EMBL" id="ALPT02000025">
    <property type="protein sequence ID" value="KGA97619.1"/>
    <property type="molecule type" value="Genomic_DNA"/>
</dbReference>
<dbReference type="GO" id="GO:0005886">
    <property type="term" value="C:plasma membrane"/>
    <property type="evidence" value="ECO:0007669"/>
    <property type="project" value="TreeGrafter"/>
</dbReference>
<keyword evidence="7" id="KW-1185">Reference proteome</keyword>
<evidence type="ECO:0000256" key="2">
    <source>
        <dbReference type="ARBA" id="ARBA00022741"/>
    </source>
</evidence>
<dbReference type="PANTHER" id="PTHR30258">
    <property type="entry name" value="TYPE II SECRETION SYSTEM PROTEIN GSPE-RELATED"/>
    <property type="match status" value="1"/>
</dbReference>
<dbReference type="FunFam" id="3.30.450.90:FF:000001">
    <property type="entry name" value="Type II secretion system ATPase GspE"/>
    <property type="match status" value="1"/>
</dbReference>
<dbReference type="InterPro" id="IPR037257">
    <property type="entry name" value="T2SS_E_N_sf"/>
</dbReference>
<dbReference type="Pfam" id="PF05157">
    <property type="entry name" value="MshEN"/>
    <property type="match status" value="1"/>
</dbReference>
<dbReference type="InterPro" id="IPR027417">
    <property type="entry name" value="P-loop_NTPase"/>
</dbReference>
<dbReference type="RefSeq" id="WP_003320491.1">
    <property type="nucleotide sequence ID" value="NZ_ALPT02000025.1"/>
</dbReference>
<accession>A0A094WIJ8</accession>
<dbReference type="SMART" id="SM00382">
    <property type="entry name" value="AAA"/>
    <property type="match status" value="1"/>
</dbReference>
<dbReference type="Pfam" id="PF00437">
    <property type="entry name" value="T2SSE"/>
    <property type="match status" value="1"/>
</dbReference>
<dbReference type="FunFam" id="3.40.50.300:FF:000398">
    <property type="entry name" value="Type IV pilus assembly ATPase PilB"/>
    <property type="match status" value="1"/>
</dbReference>
<dbReference type="InterPro" id="IPR001482">
    <property type="entry name" value="T2SS/T4SS_dom"/>
</dbReference>
<dbReference type="Gene3D" id="3.30.450.90">
    <property type="match status" value="1"/>
</dbReference>
<dbReference type="SUPFAM" id="SSF52540">
    <property type="entry name" value="P-loop containing nucleoside triphosphate hydrolases"/>
    <property type="match status" value="1"/>
</dbReference>
<evidence type="ECO:0000313" key="8">
    <source>
        <dbReference type="Proteomes" id="UP000297014"/>
    </source>
</evidence>
<evidence type="ECO:0000313" key="5">
    <source>
        <dbReference type="EMBL" id="KGA97619.1"/>
    </source>
</evidence>
<dbReference type="Proteomes" id="UP000297014">
    <property type="component" value="Unassembled WGS sequence"/>
</dbReference>
<dbReference type="SUPFAM" id="SSF160246">
    <property type="entry name" value="EspE N-terminal domain-like"/>
    <property type="match status" value="1"/>
</dbReference>
<evidence type="ECO:0000313" key="7">
    <source>
        <dbReference type="Proteomes" id="UP000002754"/>
    </source>
</evidence>
<comment type="similarity">
    <text evidence="1">Belongs to the GSP E family.</text>
</comment>